<evidence type="ECO:0000313" key="2">
    <source>
        <dbReference type="EMBL" id="GAT52406.1"/>
    </source>
</evidence>
<gene>
    <name evidence="2" type="ORF">MCHLO_09458</name>
</gene>
<name>A0ABQ0LR48_MYCCL</name>
<accession>A0ABQ0LR48</accession>
<protein>
    <submittedName>
        <fullName evidence="2">Uncharacterized protein</fullName>
    </submittedName>
</protein>
<evidence type="ECO:0000313" key="3">
    <source>
        <dbReference type="Proteomes" id="UP000815677"/>
    </source>
</evidence>
<proteinExistence type="predicted"/>
<keyword evidence="3" id="KW-1185">Reference proteome</keyword>
<sequence>MTLPPARRASCFRPRRSAKISTGNRQIPVLPSSRNAFYRRIPPSKKYRQETAHKYCIQIKIPPIETDRLQQP</sequence>
<dbReference type="EMBL" id="DF847768">
    <property type="protein sequence ID" value="GAT52406.1"/>
    <property type="molecule type" value="Genomic_DNA"/>
</dbReference>
<dbReference type="Proteomes" id="UP000815677">
    <property type="component" value="Unassembled WGS sequence"/>
</dbReference>
<organism evidence="2 3">
    <name type="scientific">Mycena chlorophos</name>
    <name type="common">Agaric fungus</name>
    <name type="synonym">Agaricus chlorophos</name>
    <dbReference type="NCBI Taxonomy" id="658473"/>
    <lineage>
        <taxon>Eukaryota</taxon>
        <taxon>Fungi</taxon>
        <taxon>Dikarya</taxon>
        <taxon>Basidiomycota</taxon>
        <taxon>Agaricomycotina</taxon>
        <taxon>Agaricomycetes</taxon>
        <taxon>Agaricomycetidae</taxon>
        <taxon>Agaricales</taxon>
        <taxon>Marasmiineae</taxon>
        <taxon>Mycenaceae</taxon>
        <taxon>Mycena</taxon>
    </lineage>
</organism>
<feature type="region of interest" description="Disordered" evidence="1">
    <location>
        <begin position="1"/>
        <end position="28"/>
    </location>
</feature>
<reference evidence="2" key="1">
    <citation type="submission" date="2014-09" db="EMBL/GenBank/DDBJ databases">
        <title>Genome sequence of the luminous mushroom Mycena chlorophos for searching fungal bioluminescence genes.</title>
        <authorList>
            <person name="Tanaka Y."/>
            <person name="Kasuga D."/>
            <person name="Oba Y."/>
            <person name="Hase S."/>
            <person name="Sato K."/>
            <person name="Oba Y."/>
            <person name="Sakakibara Y."/>
        </authorList>
    </citation>
    <scope>NUCLEOTIDE SEQUENCE</scope>
</reference>
<evidence type="ECO:0000256" key="1">
    <source>
        <dbReference type="SAM" id="MobiDB-lite"/>
    </source>
</evidence>